<accession>A0ACB6ZVA7</accession>
<protein>
    <submittedName>
        <fullName evidence="1">Uncharacterized protein</fullName>
    </submittedName>
</protein>
<evidence type="ECO:0000313" key="2">
    <source>
        <dbReference type="Proteomes" id="UP000886501"/>
    </source>
</evidence>
<sequence>MAMFPVPTGSAITTNVARLHYNSESPRMASVLRLFTENHVWEDPFAFKPERFMGEWDKDAFIPFSRRARTCIGRG</sequence>
<reference evidence="1" key="2">
    <citation type="journal article" date="2020" name="Nat. Commun.">
        <title>Large-scale genome sequencing of mycorrhizal fungi provides insights into the early evolution of symbiotic traits.</title>
        <authorList>
            <person name="Miyauchi S."/>
            <person name="Kiss E."/>
            <person name="Kuo A."/>
            <person name="Drula E."/>
            <person name="Kohler A."/>
            <person name="Sanchez-Garcia M."/>
            <person name="Morin E."/>
            <person name="Andreopoulos B."/>
            <person name="Barry K.W."/>
            <person name="Bonito G."/>
            <person name="Buee M."/>
            <person name="Carver A."/>
            <person name="Chen C."/>
            <person name="Cichocki N."/>
            <person name="Clum A."/>
            <person name="Culley D."/>
            <person name="Crous P.W."/>
            <person name="Fauchery L."/>
            <person name="Girlanda M."/>
            <person name="Hayes R.D."/>
            <person name="Keri Z."/>
            <person name="LaButti K."/>
            <person name="Lipzen A."/>
            <person name="Lombard V."/>
            <person name="Magnuson J."/>
            <person name="Maillard F."/>
            <person name="Murat C."/>
            <person name="Nolan M."/>
            <person name="Ohm R.A."/>
            <person name="Pangilinan J."/>
            <person name="Pereira M.F."/>
            <person name="Perotto S."/>
            <person name="Peter M."/>
            <person name="Pfister S."/>
            <person name="Riley R."/>
            <person name="Sitrit Y."/>
            <person name="Stielow J.B."/>
            <person name="Szollosi G."/>
            <person name="Zifcakova L."/>
            <person name="Stursova M."/>
            <person name="Spatafora J.W."/>
            <person name="Tedersoo L."/>
            <person name="Vaario L.M."/>
            <person name="Yamada A."/>
            <person name="Yan M."/>
            <person name="Wang P."/>
            <person name="Xu J."/>
            <person name="Bruns T."/>
            <person name="Baldrian P."/>
            <person name="Vilgalys R."/>
            <person name="Dunand C."/>
            <person name="Henrissat B."/>
            <person name="Grigoriev I.V."/>
            <person name="Hibbett D."/>
            <person name="Nagy L.G."/>
            <person name="Martin F.M."/>
        </authorList>
    </citation>
    <scope>NUCLEOTIDE SEQUENCE</scope>
    <source>
        <strain evidence="1">P2</strain>
    </source>
</reference>
<keyword evidence="2" id="KW-1185">Reference proteome</keyword>
<gene>
    <name evidence="1" type="ORF">BDM02DRAFT_3108045</name>
</gene>
<proteinExistence type="predicted"/>
<evidence type="ECO:0000313" key="1">
    <source>
        <dbReference type="EMBL" id="KAF9653413.1"/>
    </source>
</evidence>
<name>A0ACB6ZVA7_THEGA</name>
<comment type="caution">
    <text evidence="1">The sequence shown here is derived from an EMBL/GenBank/DDBJ whole genome shotgun (WGS) entry which is preliminary data.</text>
</comment>
<organism evidence="1 2">
    <name type="scientific">Thelephora ganbajun</name>
    <name type="common">Ganba fungus</name>
    <dbReference type="NCBI Taxonomy" id="370292"/>
    <lineage>
        <taxon>Eukaryota</taxon>
        <taxon>Fungi</taxon>
        <taxon>Dikarya</taxon>
        <taxon>Basidiomycota</taxon>
        <taxon>Agaricomycotina</taxon>
        <taxon>Agaricomycetes</taxon>
        <taxon>Thelephorales</taxon>
        <taxon>Thelephoraceae</taxon>
        <taxon>Thelephora</taxon>
    </lineage>
</organism>
<dbReference type="EMBL" id="MU117964">
    <property type="protein sequence ID" value="KAF9653413.1"/>
    <property type="molecule type" value="Genomic_DNA"/>
</dbReference>
<reference evidence="1" key="1">
    <citation type="submission" date="2019-10" db="EMBL/GenBank/DDBJ databases">
        <authorList>
            <consortium name="DOE Joint Genome Institute"/>
            <person name="Kuo A."/>
            <person name="Miyauchi S."/>
            <person name="Kiss E."/>
            <person name="Drula E."/>
            <person name="Kohler A."/>
            <person name="Sanchez-Garcia M."/>
            <person name="Andreopoulos B."/>
            <person name="Barry K.W."/>
            <person name="Bonito G."/>
            <person name="Buee M."/>
            <person name="Carver A."/>
            <person name="Chen C."/>
            <person name="Cichocki N."/>
            <person name="Clum A."/>
            <person name="Culley D."/>
            <person name="Crous P.W."/>
            <person name="Fauchery L."/>
            <person name="Girlanda M."/>
            <person name="Hayes R."/>
            <person name="Keri Z."/>
            <person name="Labutti K."/>
            <person name="Lipzen A."/>
            <person name="Lombard V."/>
            <person name="Magnuson J."/>
            <person name="Maillard F."/>
            <person name="Morin E."/>
            <person name="Murat C."/>
            <person name="Nolan M."/>
            <person name="Ohm R."/>
            <person name="Pangilinan J."/>
            <person name="Pereira M."/>
            <person name="Perotto S."/>
            <person name="Peter M."/>
            <person name="Riley R."/>
            <person name="Sitrit Y."/>
            <person name="Stielow B."/>
            <person name="Szollosi G."/>
            <person name="Zifcakova L."/>
            <person name="Stursova M."/>
            <person name="Spatafora J.W."/>
            <person name="Tedersoo L."/>
            <person name="Vaario L.-M."/>
            <person name="Yamada A."/>
            <person name="Yan M."/>
            <person name="Wang P."/>
            <person name="Xu J."/>
            <person name="Bruns T."/>
            <person name="Baldrian P."/>
            <person name="Vilgalys R."/>
            <person name="Henrissat B."/>
            <person name="Grigoriev I.V."/>
            <person name="Hibbett D."/>
            <person name="Nagy L.G."/>
            <person name="Martin F.M."/>
        </authorList>
    </citation>
    <scope>NUCLEOTIDE SEQUENCE</scope>
    <source>
        <strain evidence="1">P2</strain>
    </source>
</reference>
<dbReference type="Proteomes" id="UP000886501">
    <property type="component" value="Unassembled WGS sequence"/>
</dbReference>